<evidence type="ECO:0000259" key="2">
    <source>
        <dbReference type="SMART" id="SM00955"/>
    </source>
</evidence>
<evidence type="ECO:0000313" key="3">
    <source>
        <dbReference type="EMBL" id="GAA1865614.1"/>
    </source>
</evidence>
<sequence length="568" mass="58851">MPNRQLRLVPAPPDDVVGALAALRAETGLPPMFPEDVLAEARAAAERTFTPAPGGGDAPDAVARQDRRDIEFVTIDPPGAMDLDQAVHVAHSGDGYIVRYAIADLGAFVTPGGALDAEVHRRGLTVYGPDTKTPLHPKELSEGAASLLPGVDRPAALWTIGLDARGEITSATVVRALVSSRERLTYAEAQAALDDGTASESLQLLADVGRLRQEIERGRGGVHLDVPEQEVVETEDGTYQLTFRRNLPVEEWNAQISLLTGMAAAKMMRDAGVGVLRTLPEADDRDVARLRRTAKALGIEWPYSLPYAGLLPGLQSRVPQHAAFLNEATTLFRGAAYVAFGHEAEDGTGTVPVPADTLHHALATDYAHVTAPLRRLVDRYTTEICLALAASEPVPGWALDALGALPGEMAAAGRRASGFERAVLEIVEATLLAGRVGEVFDGVVVDVEDDGDRGTVVVGEQAVRATVTGRGLPLGAAVRVRLTVADVVGRKVEFALADASVPARDAGDAAAGRDETAGGVADTARDGATGEATASGGDAAAGDAAGGAQTAAGREAPAAEGAPLSPAG</sequence>
<dbReference type="RefSeq" id="WP_344103180.1">
    <property type="nucleotide sequence ID" value="NZ_BAAANL010000004.1"/>
</dbReference>
<feature type="domain" description="RNB" evidence="2">
    <location>
        <begin position="64"/>
        <end position="391"/>
    </location>
</feature>
<gene>
    <name evidence="3" type="ORF">GCM10009751_24690</name>
</gene>
<dbReference type="InterPro" id="IPR012340">
    <property type="entry name" value="NA-bd_OB-fold"/>
</dbReference>
<proteinExistence type="predicted"/>
<evidence type="ECO:0000313" key="4">
    <source>
        <dbReference type="Proteomes" id="UP001501094"/>
    </source>
</evidence>
<keyword evidence="4" id="KW-1185">Reference proteome</keyword>
<dbReference type="InterPro" id="IPR040596">
    <property type="entry name" value="RNase_II_C_S1"/>
</dbReference>
<comment type="caution">
    <text evidence="3">The sequence shown here is derived from an EMBL/GenBank/DDBJ whole genome shotgun (WGS) entry which is preliminary data.</text>
</comment>
<dbReference type="PANTHER" id="PTHR23355:SF42">
    <property type="entry name" value="RIBONUCLEASE II, CHLOROPLASTIC_MITOCHONDRIAL"/>
    <property type="match status" value="1"/>
</dbReference>
<feature type="region of interest" description="Disordered" evidence="1">
    <location>
        <begin position="505"/>
        <end position="568"/>
    </location>
</feature>
<accession>A0ABN2NEP2</accession>
<dbReference type="Pfam" id="PF00773">
    <property type="entry name" value="RNB"/>
    <property type="match status" value="1"/>
</dbReference>
<evidence type="ECO:0000256" key="1">
    <source>
        <dbReference type="SAM" id="MobiDB-lite"/>
    </source>
</evidence>
<organism evidence="3 4">
    <name type="scientific">Myceligenerans crystallogenes</name>
    <dbReference type="NCBI Taxonomy" id="316335"/>
    <lineage>
        <taxon>Bacteria</taxon>
        <taxon>Bacillati</taxon>
        <taxon>Actinomycetota</taxon>
        <taxon>Actinomycetes</taxon>
        <taxon>Micrococcales</taxon>
        <taxon>Promicromonosporaceae</taxon>
        <taxon>Myceligenerans</taxon>
    </lineage>
</organism>
<dbReference type="Proteomes" id="UP001501094">
    <property type="component" value="Unassembled WGS sequence"/>
</dbReference>
<dbReference type="Pfam" id="PF18614">
    <property type="entry name" value="RNase_II_C_S1"/>
    <property type="match status" value="1"/>
</dbReference>
<dbReference type="SUPFAM" id="SSF50249">
    <property type="entry name" value="Nucleic acid-binding proteins"/>
    <property type="match status" value="1"/>
</dbReference>
<dbReference type="SMART" id="SM00955">
    <property type="entry name" value="RNB"/>
    <property type="match status" value="1"/>
</dbReference>
<feature type="compositionally biased region" description="Low complexity" evidence="1">
    <location>
        <begin position="526"/>
        <end position="568"/>
    </location>
</feature>
<name>A0ABN2NEP2_9MICO</name>
<dbReference type="InterPro" id="IPR050180">
    <property type="entry name" value="RNR_Ribonuclease"/>
</dbReference>
<reference evidence="3 4" key="1">
    <citation type="journal article" date="2019" name="Int. J. Syst. Evol. Microbiol.">
        <title>The Global Catalogue of Microorganisms (GCM) 10K type strain sequencing project: providing services to taxonomists for standard genome sequencing and annotation.</title>
        <authorList>
            <consortium name="The Broad Institute Genomics Platform"/>
            <consortium name="The Broad Institute Genome Sequencing Center for Infectious Disease"/>
            <person name="Wu L."/>
            <person name="Ma J."/>
        </authorList>
    </citation>
    <scope>NUCLEOTIDE SEQUENCE [LARGE SCALE GENOMIC DNA]</scope>
    <source>
        <strain evidence="3 4">JCM 14326</strain>
    </source>
</reference>
<dbReference type="InterPro" id="IPR001900">
    <property type="entry name" value="RNase_II/R"/>
</dbReference>
<dbReference type="PANTHER" id="PTHR23355">
    <property type="entry name" value="RIBONUCLEASE"/>
    <property type="match status" value="1"/>
</dbReference>
<dbReference type="EMBL" id="BAAANL010000004">
    <property type="protein sequence ID" value="GAA1865614.1"/>
    <property type="molecule type" value="Genomic_DNA"/>
</dbReference>
<protein>
    <submittedName>
        <fullName evidence="3">RNB domain-containing ribonuclease</fullName>
    </submittedName>
</protein>
<feature type="compositionally biased region" description="Basic and acidic residues" evidence="1">
    <location>
        <begin position="505"/>
        <end position="516"/>
    </location>
</feature>